<dbReference type="EMBL" id="CP114509">
    <property type="protein sequence ID" value="WHS17597.1"/>
    <property type="molecule type" value="Genomic_DNA"/>
</dbReference>
<dbReference type="RefSeq" id="WP_283474058.1">
    <property type="nucleotide sequence ID" value="NZ_CP114501.1"/>
</dbReference>
<dbReference type="Pfam" id="PF15432">
    <property type="entry name" value="Sec-ASP3"/>
    <property type="match status" value="1"/>
</dbReference>
<accession>A0ABD7YU22</accession>
<gene>
    <name evidence="1" type="primary">asp3</name>
    <name evidence="1" type="ORF">O2U02_09130</name>
</gene>
<organism evidence="1 2">
    <name type="scientific">Ligilactobacillus salivarius</name>
    <dbReference type="NCBI Taxonomy" id="1624"/>
    <lineage>
        <taxon>Bacteria</taxon>
        <taxon>Bacillati</taxon>
        <taxon>Bacillota</taxon>
        <taxon>Bacilli</taxon>
        <taxon>Lactobacillales</taxon>
        <taxon>Lactobacillaceae</taxon>
        <taxon>Ligilactobacillus</taxon>
    </lineage>
</organism>
<evidence type="ECO:0000313" key="1">
    <source>
        <dbReference type="EMBL" id="WHS17597.1"/>
    </source>
</evidence>
<name>A0ABD7YU22_9LACO</name>
<dbReference type="InterPro" id="IPR022259">
    <property type="entry name" value="Acessory_Sec_prot_Asp3"/>
</dbReference>
<dbReference type="Proteomes" id="UP001224533">
    <property type="component" value="Chromosome"/>
</dbReference>
<sequence>MDYKKYIIYWNKRDFYKFGSQVTFHHHSVSLRNNLMSPGKKIVSWKVSFNYQSDRNYPQLPLLRKGRTYYVALKVETIPENSVYLKIDFKNNLNESIKKVYIKSQLGSFEYPEDAHSYTMELINAGCRQVEFQQIEISEIPIIWDDYEFMEFLRPSDELTVLLVEPNHHVIPSVEQKHVENLGNTMAIASSLWGGDFFVSSEVENYLRDMKDKYQRVRLISYGAYGNVGVKYYSSLLDLPGYVTNEELSLEEIENGKRNMSEKERATLLQAYQNSQVKIWYQDSNEEVGFVKTLVNGISRLQNFKD</sequence>
<evidence type="ECO:0000313" key="2">
    <source>
        <dbReference type="Proteomes" id="UP001224533"/>
    </source>
</evidence>
<dbReference type="NCBIfam" id="TIGR03711">
    <property type="entry name" value="acc_sec_asp3"/>
    <property type="match status" value="1"/>
</dbReference>
<proteinExistence type="predicted"/>
<dbReference type="AlphaFoldDB" id="A0ABD7YU22"/>
<protein>
    <submittedName>
        <fullName evidence="1">Accessory Sec system protein Asp3</fullName>
    </submittedName>
</protein>
<reference evidence="1 2" key="1">
    <citation type="submission" date="2022-12" db="EMBL/GenBank/DDBJ databases">
        <title>Assessment of beneficial effects and identification of host adaptation-associated genes of Ligilactobacillus salivarius isolated from Meles meles.</title>
        <authorList>
            <person name="Wang Y."/>
        </authorList>
    </citation>
    <scope>NUCLEOTIDE SEQUENCE [LARGE SCALE GENOMIC DNA]</scope>
    <source>
        <strain evidence="1 2">S35</strain>
    </source>
</reference>